<evidence type="ECO:0000313" key="2">
    <source>
        <dbReference type="Proteomes" id="UP001396334"/>
    </source>
</evidence>
<sequence>MSDGNGSWSWHLFQHLLPSNILLQTLAIKGPFPALPCDFIGRRSSLNRRFTESSVLVRSRSLQDLSRRKLKVTPSVPIGCPDMVQGPCSWHPHEKGWVKLNKDGARRSVDGMASFGGVLHNHTSL</sequence>
<keyword evidence="2" id="KW-1185">Reference proteome</keyword>
<dbReference type="Proteomes" id="UP001396334">
    <property type="component" value="Unassembled WGS sequence"/>
</dbReference>
<name>A0ABR2RE62_9ROSI</name>
<accession>A0ABR2RE62</accession>
<dbReference type="EMBL" id="JBBPBN010000023">
    <property type="protein sequence ID" value="KAK9011223.1"/>
    <property type="molecule type" value="Genomic_DNA"/>
</dbReference>
<proteinExistence type="predicted"/>
<comment type="caution">
    <text evidence="1">The sequence shown here is derived from an EMBL/GenBank/DDBJ whole genome shotgun (WGS) entry which is preliminary data.</text>
</comment>
<evidence type="ECO:0000313" key="1">
    <source>
        <dbReference type="EMBL" id="KAK9011223.1"/>
    </source>
</evidence>
<organism evidence="1 2">
    <name type="scientific">Hibiscus sabdariffa</name>
    <name type="common">roselle</name>
    <dbReference type="NCBI Taxonomy" id="183260"/>
    <lineage>
        <taxon>Eukaryota</taxon>
        <taxon>Viridiplantae</taxon>
        <taxon>Streptophyta</taxon>
        <taxon>Embryophyta</taxon>
        <taxon>Tracheophyta</taxon>
        <taxon>Spermatophyta</taxon>
        <taxon>Magnoliopsida</taxon>
        <taxon>eudicotyledons</taxon>
        <taxon>Gunneridae</taxon>
        <taxon>Pentapetalae</taxon>
        <taxon>rosids</taxon>
        <taxon>malvids</taxon>
        <taxon>Malvales</taxon>
        <taxon>Malvaceae</taxon>
        <taxon>Malvoideae</taxon>
        <taxon>Hibiscus</taxon>
    </lineage>
</organism>
<reference evidence="1 2" key="1">
    <citation type="journal article" date="2024" name="G3 (Bethesda)">
        <title>Genome assembly of Hibiscus sabdariffa L. provides insights into metabolisms of medicinal natural products.</title>
        <authorList>
            <person name="Kim T."/>
        </authorList>
    </citation>
    <scope>NUCLEOTIDE SEQUENCE [LARGE SCALE GENOMIC DNA]</scope>
    <source>
        <strain evidence="1">TK-2024</strain>
        <tissue evidence="1">Old leaves</tissue>
    </source>
</reference>
<gene>
    <name evidence="1" type="ORF">V6N11_044077</name>
</gene>
<protein>
    <submittedName>
        <fullName evidence="1">Uncharacterized protein</fullName>
    </submittedName>
</protein>